<reference evidence="1" key="1">
    <citation type="submission" date="2019-08" db="EMBL/GenBank/DDBJ databases">
        <authorList>
            <person name="Kucharzyk K."/>
            <person name="Murdoch R.W."/>
            <person name="Higgins S."/>
            <person name="Loffler F."/>
        </authorList>
    </citation>
    <scope>NUCLEOTIDE SEQUENCE</scope>
</reference>
<evidence type="ECO:0000313" key="1">
    <source>
        <dbReference type="EMBL" id="MPN00667.1"/>
    </source>
</evidence>
<gene>
    <name evidence="1" type="ORF">SDC9_147863</name>
</gene>
<protein>
    <submittedName>
        <fullName evidence="1">Uncharacterized protein</fullName>
    </submittedName>
</protein>
<proteinExistence type="predicted"/>
<sequence length="101" mass="11655">MLEDGAFRDIRQAGDVLCRCVRIAFFREQLQTGAQNGLHLRRQFFVVLDFVFKDFKNRIHSIRSFTVVLVPSYGVNRKQASSFRRLVADVRGCGSRMSDRA</sequence>
<accession>A0A645EFZ3</accession>
<comment type="caution">
    <text evidence="1">The sequence shown here is derived from an EMBL/GenBank/DDBJ whole genome shotgun (WGS) entry which is preliminary data.</text>
</comment>
<organism evidence="1">
    <name type="scientific">bioreactor metagenome</name>
    <dbReference type="NCBI Taxonomy" id="1076179"/>
    <lineage>
        <taxon>unclassified sequences</taxon>
        <taxon>metagenomes</taxon>
        <taxon>ecological metagenomes</taxon>
    </lineage>
</organism>
<dbReference type="EMBL" id="VSSQ01046708">
    <property type="protein sequence ID" value="MPN00667.1"/>
    <property type="molecule type" value="Genomic_DNA"/>
</dbReference>
<name>A0A645EFZ3_9ZZZZ</name>
<dbReference type="AlphaFoldDB" id="A0A645EFZ3"/>